<dbReference type="InterPro" id="IPR036280">
    <property type="entry name" value="Multihaem_cyt_sf"/>
</dbReference>
<gene>
    <name evidence="4" type="ORF">M2350_000762</name>
</gene>
<name>A0ABT2EK84_9BACT</name>
<keyword evidence="2" id="KW-0175">Coiled coil</keyword>
<feature type="region of interest" description="Disordered" evidence="3">
    <location>
        <begin position="48"/>
        <end position="77"/>
    </location>
</feature>
<dbReference type="Gene3D" id="1.10.780.10">
    <property type="entry name" value="Hydroxylamine Oxidoreductase, Chain A, domain 1"/>
    <property type="match status" value="2"/>
</dbReference>
<dbReference type="PANTHER" id="PTHR35038">
    <property type="entry name" value="DISSIMILATORY SULFITE REDUCTASE SIRA"/>
    <property type="match status" value="1"/>
</dbReference>
<accession>A0ABT2EK84</accession>
<evidence type="ECO:0000256" key="1">
    <source>
        <dbReference type="ARBA" id="ARBA00022729"/>
    </source>
</evidence>
<protein>
    <submittedName>
        <fullName evidence="4">Cytochrome c553</fullName>
    </submittedName>
</protein>
<organism evidence="4 5">
    <name type="scientific">Candidatus Fervidibacter sacchari</name>
    <dbReference type="NCBI Taxonomy" id="1448929"/>
    <lineage>
        <taxon>Bacteria</taxon>
        <taxon>Candidatus Fervidibacterota</taxon>
        <taxon>Candidatus Fervidibacter</taxon>
    </lineage>
</organism>
<dbReference type="PANTHER" id="PTHR35038:SF8">
    <property type="entry name" value="C-TYPE POLYHEME CYTOCHROME OMCC"/>
    <property type="match status" value="1"/>
</dbReference>
<dbReference type="EMBL" id="JANUCP010000001">
    <property type="protein sequence ID" value="MCS3918365.1"/>
    <property type="molecule type" value="Genomic_DNA"/>
</dbReference>
<comment type="caution">
    <text evidence="4">The sequence shown here is derived from an EMBL/GenBank/DDBJ whole genome shotgun (WGS) entry which is preliminary data.</text>
</comment>
<dbReference type="Proteomes" id="UP001204798">
    <property type="component" value="Unassembled WGS sequence"/>
</dbReference>
<dbReference type="InterPro" id="IPR051829">
    <property type="entry name" value="Multiheme_Cytochr_ET"/>
</dbReference>
<proteinExistence type="predicted"/>
<dbReference type="Gene3D" id="1.20.850.10">
    <property type="entry name" value="Hydroxylamine Oxidoreductase, Chain A, domain 2"/>
    <property type="match status" value="1"/>
</dbReference>
<reference evidence="4 5" key="1">
    <citation type="submission" date="2022-08" db="EMBL/GenBank/DDBJ databases">
        <title>Bacterial and archaeal communities from various locations to study Microbial Dark Matter (Phase II).</title>
        <authorList>
            <person name="Stepanauskas R."/>
        </authorList>
    </citation>
    <scope>NUCLEOTIDE SEQUENCE [LARGE SCALE GENOMIC DNA]</scope>
    <source>
        <strain evidence="4 5">PD1</strain>
    </source>
</reference>
<dbReference type="Pfam" id="PF13447">
    <property type="entry name" value="Multi-haem_cyto"/>
    <property type="match status" value="2"/>
</dbReference>
<keyword evidence="5" id="KW-1185">Reference proteome</keyword>
<evidence type="ECO:0000256" key="3">
    <source>
        <dbReference type="SAM" id="MobiDB-lite"/>
    </source>
</evidence>
<evidence type="ECO:0000313" key="5">
    <source>
        <dbReference type="Proteomes" id="UP001204798"/>
    </source>
</evidence>
<sequence>MKLLLSDERRFLKLTGVFLSLLLLFLLAVSAISSQEDEDDSWEIVKYPVEKTPPLDPTTGTPEGKTEPPARPTPGNYRKSYLPFKNNAYPTPLFTNDTWYFPPIHHQGYMVPEDYYEWLNTVTKLSTPHANETRQRCESCHGDPQTDGFGFYHQWLESKHANARKDVFERYIRQSKLLWWGKVDQFFKEAGIPDWFVEKVPGIKEVAKLYSKAVVRELGVNLDELVGRKSPLWDEQRKVYRVSCIDCHVKPGATKSGEKEPGIVLPTTRTCATCHARQWVEMMSELTVNSPPFPPGRPSHAAGWISNIAVPWYATNSRQLQIGCDSCHNTEVRGCDSCHTRHSFDTKIARHPKACEACHMGPDHPDYEAWATSKHGHVCEASHPDYSKRLAEAIPGKDYKAPTCQYCHMRYKEAGEVYVSHNMVAKAIWRMGTAYHDPTGKLMPKDQPLDMRIALNKARDLGLAETGYDERREMWTAVCTDCHGQRFVETWRNAADEGLVQAYRYLLKQKEKIQKLFDEGLLMNQKFGVRGKDTVQDFLSIHFTLDYPAGLWRWFHKGKNTPSEIERRFVEVWFRWILHYYKGTFHGSPDISFHQGIVQVWKEDAYIDEEELKLRKLDELERKIRQLEQSQLRQARGNGAR</sequence>
<keyword evidence="1" id="KW-0732">Signal</keyword>
<evidence type="ECO:0000256" key="2">
    <source>
        <dbReference type="SAM" id="Coils"/>
    </source>
</evidence>
<dbReference type="RefSeq" id="WP_259094074.1">
    <property type="nucleotide sequence ID" value="NZ_CP130454.1"/>
</dbReference>
<feature type="coiled-coil region" evidence="2">
    <location>
        <begin position="610"/>
        <end position="637"/>
    </location>
</feature>
<dbReference type="SUPFAM" id="SSF48695">
    <property type="entry name" value="Multiheme cytochromes"/>
    <property type="match status" value="1"/>
</dbReference>
<evidence type="ECO:0000313" key="4">
    <source>
        <dbReference type="EMBL" id="MCS3918365.1"/>
    </source>
</evidence>